<reference evidence="2" key="1">
    <citation type="submission" date="2022-11" db="EMBL/GenBank/DDBJ databases">
        <authorList>
            <person name="Petersen C."/>
        </authorList>
    </citation>
    <scope>NUCLEOTIDE SEQUENCE</scope>
    <source>
        <strain evidence="2">IBT 21917</strain>
    </source>
</reference>
<dbReference type="InterPro" id="IPR011009">
    <property type="entry name" value="Kinase-like_dom_sf"/>
</dbReference>
<protein>
    <recommendedName>
        <fullName evidence="1">Aminoglycoside phosphotransferase domain-containing protein</fullName>
    </recommendedName>
</protein>
<organism evidence="2 3">
    <name type="scientific">Penicillium capsulatum</name>
    <dbReference type="NCBI Taxonomy" id="69766"/>
    <lineage>
        <taxon>Eukaryota</taxon>
        <taxon>Fungi</taxon>
        <taxon>Dikarya</taxon>
        <taxon>Ascomycota</taxon>
        <taxon>Pezizomycotina</taxon>
        <taxon>Eurotiomycetes</taxon>
        <taxon>Eurotiomycetidae</taxon>
        <taxon>Eurotiales</taxon>
        <taxon>Aspergillaceae</taxon>
        <taxon>Penicillium</taxon>
    </lineage>
</organism>
<evidence type="ECO:0000259" key="1">
    <source>
        <dbReference type="Pfam" id="PF01636"/>
    </source>
</evidence>
<accession>A0A9W9LHH1</accession>
<dbReference type="AlphaFoldDB" id="A0A9W9LHH1"/>
<evidence type="ECO:0000313" key="2">
    <source>
        <dbReference type="EMBL" id="KAJ5156027.1"/>
    </source>
</evidence>
<keyword evidence="3" id="KW-1185">Reference proteome</keyword>
<proteinExistence type="predicted"/>
<evidence type="ECO:0000313" key="3">
    <source>
        <dbReference type="Proteomes" id="UP001146351"/>
    </source>
</evidence>
<dbReference type="InterPro" id="IPR002575">
    <property type="entry name" value="Aminoglycoside_PTrfase"/>
</dbReference>
<sequence length="169" mass="19129">MCVIRSINTCIFRNAALRSSIFTGINKLLLQLHDIAALPVTLAHQDLAPFNYLIEESTGRLKAVLDWDGALYLPIGSSFHFMDSISGFMTPSGWQDTEDRQELETAFYDRVSTSLAAQGFGEQLELQKAIGILLYDVERLLKRKNERAEHYLYGHIQGSSSMNEFMFSE</sequence>
<reference evidence="2" key="2">
    <citation type="journal article" date="2023" name="IMA Fungus">
        <title>Comparative genomic study of the Penicillium genus elucidates a diverse pangenome and 15 lateral gene transfer events.</title>
        <authorList>
            <person name="Petersen C."/>
            <person name="Sorensen T."/>
            <person name="Nielsen M.R."/>
            <person name="Sondergaard T.E."/>
            <person name="Sorensen J.L."/>
            <person name="Fitzpatrick D.A."/>
            <person name="Frisvad J.C."/>
            <person name="Nielsen K.L."/>
        </authorList>
    </citation>
    <scope>NUCLEOTIDE SEQUENCE</scope>
    <source>
        <strain evidence="2">IBT 21917</strain>
    </source>
</reference>
<dbReference type="Pfam" id="PF01636">
    <property type="entry name" value="APH"/>
    <property type="match status" value="1"/>
</dbReference>
<dbReference type="EMBL" id="JAPQKO010000006">
    <property type="protein sequence ID" value="KAJ5156027.1"/>
    <property type="molecule type" value="Genomic_DNA"/>
</dbReference>
<dbReference type="OrthoDB" id="5598852at2759"/>
<dbReference type="SUPFAM" id="SSF56112">
    <property type="entry name" value="Protein kinase-like (PK-like)"/>
    <property type="match status" value="1"/>
</dbReference>
<feature type="domain" description="Aminoglycoside phosphotransferase" evidence="1">
    <location>
        <begin position="34"/>
        <end position="72"/>
    </location>
</feature>
<comment type="caution">
    <text evidence="2">The sequence shown here is derived from an EMBL/GenBank/DDBJ whole genome shotgun (WGS) entry which is preliminary data.</text>
</comment>
<dbReference type="Gene3D" id="3.90.1200.10">
    <property type="match status" value="1"/>
</dbReference>
<name>A0A9W9LHH1_9EURO</name>
<dbReference type="Proteomes" id="UP001146351">
    <property type="component" value="Unassembled WGS sequence"/>
</dbReference>
<gene>
    <name evidence="2" type="ORF">N7492_008830</name>
</gene>